<accession>A0A640UVB8</accession>
<reference evidence="2 3" key="1">
    <citation type="submission" date="2019-12" db="EMBL/GenBank/DDBJ databases">
        <title>Whole genome shotgun sequence of Streptomyces tubercidicus NBRC 13090.</title>
        <authorList>
            <person name="Ichikawa N."/>
            <person name="Kimura A."/>
            <person name="Kitahashi Y."/>
            <person name="Komaki H."/>
            <person name="Tamura T."/>
        </authorList>
    </citation>
    <scope>NUCLEOTIDE SEQUENCE [LARGE SCALE GENOMIC DNA]</scope>
    <source>
        <strain evidence="2 3">NBRC 13090</strain>
    </source>
</reference>
<dbReference type="EMBL" id="BLIR01000001">
    <property type="protein sequence ID" value="GFE38335.1"/>
    <property type="molecule type" value="Genomic_DNA"/>
</dbReference>
<keyword evidence="3" id="KW-1185">Reference proteome</keyword>
<sequence length="110" mass="11382">MAEARAKTAPSRRPGRPADQRAIQVPQAWKSPSSSQSLASTSTAARKPITGPSRAASSRTWAGVIAPARITTRAAGTAKTASVSRNGRTTAHTSTTSSMARDSDSASTMR</sequence>
<feature type="region of interest" description="Disordered" evidence="1">
    <location>
        <begin position="73"/>
        <end position="110"/>
    </location>
</feature>
<name>A0A640UVB8_9ACTN</name>
<comment type="caution">
    <text evidence="2">The sequence shown here is derived from an EMBL/GenBank/DDBJ whole genome shotgun (WGS) entry which is preliminary data.</text>
</comment>
<protein>
    <submittedName>
        <fullName evidence="2">Uncharacterized protein</fullName>
    </submittedName>
</protein>
<gene>
    <name evidence="2" type="ORF">Stube_30080</name>
</gene>
<dbReference type="AlphaFoldDB" id="A0A640UVB8"/>
<feature type="compositionally biased region" description="Polar residues" evidence="1">
    <location>
        <begin position="79"/>
        <end position="88"/>
    </location>
</feature>
<feature type="compositionally biased region" description="Low complexity" evidence="1">
    <location>
        <begin position="89"/>
        <end position="98"/>
    </location>
</feature>
<evidence type="ECO:0000313" key="2">
    <source>
        <dbReference type="EMBL" id="GFE38335.1"/>
    </source>
</evidence>
<feature type="region of interest" description="Disordered" evidence="1">
    <location>
        <begin position="1"/>
        <end position="60"/>
    </location>
</feature>
<dbReference type="Proteomes" id="UP000431826">
    <property type="component" value="Unassembled WGS sequence"/>
</dbReference>
<evidence type="ECO:0000313" key="3">
    <source>
        <dbReference type="Proteomes" id="UP000431826"/>
    </source>
</evidence>
<organism evidence="2 3">
    <name type="scientific">Streptomyces tubercidicus</name>
    <dbReference type="NCBI Taxonomy" id="47759"/>
    <lineage>
        <taxon>Bacteria</taxon>
        <taxon>Bacillati</taxon>
        <taxon>Actinomycetota</taxon>
        <taxon>Actinomycetes</taxon>
        <taxon>Kitasatosporales</taxon>
        <taxon>Streptomycetaceae</taxon>
        <taxon>Streptomyces</taxon>
    </lineage>
</organism>
<proteinExistence type="predicted"/>
<feature type="compositionally biased region" description="Low complexity" evidence="1">
    <location>
        <begin position="31"/>
        <end position="45"/>
    </location>
</feature>
<evidence type="ECO:0000256" key="1">
    <source>
        <dbReference type="SAM" id="MobiDB-lite"/>
    </source>
</evidence>